<keyword evidence="2 12" id="KW-0963">Cytoplasm</keyword>
<name>A0A9W6ZLW5_9STRA</name>
<feature type="binding site" evidence="13">
    <location>
        <position position="927"/>
    </location>
    <ligand>
        <name>ATP</name>
        <dbReference type="ChEBI" id="CHEBI:30616"/>
    </ligand>
</feature>
<evidence type="ECO:0000256" key="7">
    <source>
        <dbReference type="ARBA" id="ARBA00022840"/>
    </source>
</evidence>
<evidence type="ECO:0000256" key="1">
    <source>
        <dbReference type="ARBA" id="ARBA00004138"/>
    </source>
</evidence>
<evidence type="ECO:0000313" key="15">
    <source>
        <dbReference type="EMBL" id="GMH54631.1"/>
    </source>
</evidence>
<feature type="binding site" evidence="12">
    <location>
        <position position="598"/>
    </location>
    <ligand>
        <name>CMP</name>
        <dbReference type="ChEBI" id="CHEBI:60377"/>
    </ligand>
</feature>
<feature type="binding site" evidence="13">
    <location>
        <position position="789"/>
    </location>
    <ligand>
        <name>ATP</name>
        <dbReference type="ChEBI" id="CHEBI:30616"/>
    </ligand>
</feature>
<keyword evidence="4 12" id="KW-0547">Nucleotide-binding</keyword>
<keyword evidence="3 12" id="KW-0808">Transferase</keyword>
<comment type="catalytic activity">
    <reaction evidence="12">
        <text>CMP + ATP = CDP + ADP</text>
        <dbReference type="Rhea" id="RHEA:11600"/>
        <dbReference type="ChEBI" id="CHEBI:30616"/>
        <dbReference type="ChEBI" id="CHEBI:58069"/>
        <dbReference type="ChEBI" id="CHEBI:60377"/>
        <dbReference type="ChEBI" id="CHEBI:456216"/>
        <dbReference type="EC" id="2.7.4.14"/>
    </reaction>
</comment>
<dbReference type="InterPro" id="IPR000850">
    <property type="entry name" value="Adenylat/UMP-CMP_kin"/>
</dbReference>
<dbReference type="FunFam" id="3.40.50.300:FF:000315">
    <property type="entry name" value="Adenylate kinase 1"/>
    <property type="match status" value="1"/>
</dbReference>
<dbReference type="InterPro" id="IPR027417">
    <property type="entry name" value="P-loop_NTPase"/>
</dbReference>
<comment type="catalytic activity">
    <reaction evidence="11 12">
        <text>UMP + ATP = UDP + ADP</text>
        <dbReference type="Rhea" id="RHEA:24400"/>
        <dbReference type="ChEBI" id="CHEBI:30616"/>
        <dbReference type="ChEBI" id="CHEBI:57865"/>
        <dbReference type="ChEBI" id="CHEBI:58223"/>
        <dbReference type="ChEBI" id="CHEBI:456216"/>
        <dbReference type="EC" id="2.7.4.14"/>
    </reaction>
</comment>
<keyword evidence="16" id="KW-1185">Reference proteome</keyword>
<dbReference type="InterPro" id="IPR036850">
    <property type="entry name" value="NDK-like_dom_sf"/>
</dbReference>
<evidence type="ECO:0000256" key="6">
    <source>
        <dbReference type="ARBA" id="ARBA00022801"/>
    </source>
</evidence>
<dbReference type="InterPro" id="IPR006259">
    <property type="entry name" value="Adenyl_kin_sub"/>
</dbReference>
<dbReference type="HAMAP" id="MF_03172">
    <property type="entry name" value="Adenylate_kinase_UMP_CMP_kin"/>
    <property type="match status" value="1"/>
</dbReference>
<feature type="region of interest" description="LID" evidence="12">
    <location>
        <begin position="631"/>
        <end position="641"/>
    </location>
</feature>
<feature type="binding site" evidence="13">
    <location>
        <position position="921"/>
    </location>
    <ligand>
        <name>ATP</name>
        <dbReference type="ChEBI" id="CHEBI:30616"/>
    </ligand>
</feature>
<feature type="binding site" evidence="12">
    <location>
        <begin position="517"/>
        <end position="522"/>
    </location>
    <ligand>
        <name>ATP</name>
        <dbReference type="ChEBI" id="CHEBI:30616"/>
    </ligand>
</feature>
<evidence type="ECO:0000256" key="8">
    <source>
        <dbReference type="ARBA" id="ARBA00022975"/>
    </source>
</evidence>
<dbReference type="NCBIfam" id="TIGR01351">
    <property type="entry name" value="adk"/>
    <property type="match status" value="2"/>
</dbReference>
<keyword evidence="7 12" id="KW-0067">ATP-binding</keyword>
<dbReference type="Pfam" id="PF00334">
    <property type="entry name" value="NDK"/>
    <property type="match status" value="2"/>
</dbReference>
<feature type="binding site" evidence="12">
    <location>
        <begin position="564"/>
        <end position="566"/>
    </location>
    <ligand>
        <name>a ribonucleoside 5'-phosphate</name>
        <dbReference type="ChEBI" id="CHEBI:58043"/>
    </ligand>
</feature>
<dbReference type="AlphaFoldDB" id="A0A9W6ZLW5"/>
<dbReference type="GO" id="GO:0016787">
    <property type="term" value="F:hydrolase activity"/>
    <property type="evidence" value="ECO:0007669"/>
    <property type="project" value="UniProtKB-KW"/>
</dbReference>
<feature type="binding site" evidence="13">
    <location>
        <position position="941"/>
    </location>
    <ligand>
        <name>ATP</name>
        <dbReference type="ChEBI" id="CHEBI:30616"/>
    </ligand>
</feature>
<dbReference type="OrthoDB" id="439792at2759"/>
<dbReference type="InterPro" id="IPR006266">
    <property type="entry name" value="UMP_CMP_kinase"/>
</dbReference>
<dbReference type="GO" id="GO:0004017">
    <property type="term" value="F:AMP kinase activity"/>
    <property type="evidence" value="ECO:0007669"/>
    <property type="project" value="InterPro"/>
</dbReference>
<comment type="domain">
    <text evidence="12">Consists of three domains, a large central CORE domain and two small peripheral domains, NMPbind and LID, which undergo movements during catalysis. The LID domain closes over the site of phosphoryl transfer upon ATP binding. Assembling and dissambling the active center during each catalytic cycle provides an effective means to prevent ATP hydrolysis.</text>
</comment>
<protein>
    <recommendedName>
        <fullName evidence="12">UMP-CMP kinase</fullName>
        <ecNumber evidence="12">2.7.4.14</ecNumber>
    </recommendedName>
    <alternativeName>
        <fullName evidence="12">Deoxycytidylate kinase</fullName>
        <shortName evidence="12">CK</shortName>
        <shortName evidence="12">dCMP kinase</shortName>
    </alternativeName>
    <alternativeName>
        <fullName evidence="12">Uridine monophosphate/cytidine monophosphate kinase</fullName>
        <shortName evidence="12">UMP/CMP kinase</shortName>
        <shortName evidence="12">UMP/CMPK</shortName>
    </alternativeName>
</protein>
<evidence type="ECO:0000256" key="13">
    <source>
        <dbReference type="PROSITE-ProRule" id="PRU00706"/>
    </source>
</evidence>
<dbReference type="PROSITE" id="PS51374">
    <property type="entry name" value="NDPK_LIKE"/>
    <property type="match status" value="2"/>
</dbReference>
<feature type="domain" description="Nucleoside diphosphate kinase-like" evidence="14">
    <location>
        <begin position="838"/>
        <end position="977"/>
    </location>
</feature>
<comment type="similarity">
    <text evidence="12">Belongs to the adenylate kinase family. UMP-CMP kinase subfamily.</text>
</comment>
<comment type="function">
    <text evidence="12">Catalyzes the phosphorylation of pyrimidine nucleoside monophosphates at the expense of ATP. Plays an important role in de novo pyrimidine nucleotide biosynthesis. Has preference for UMP and CMP as phosphate acceptors.</text>
</comment>
<dbReference type="EMBL" id="BRXY01000028">
    <property type="protein sequence ID" value="GMH54631.1"/>
    <property type="molecule type" value="Genomic_DNA"/>
</dbReference>
<comment type="caution">
    <text evidence="12">Lacks conserved residue(s) required for the propagation of feature annotation.</text>
</comment>
<dbReference type="PANTHER" id="PTHR23359">
    <property type="entry name" value="NUCLEOTIDE KINASE"/>
    <property type="match status" value="1"/>
</dbReference>
<dbReference type="GO" id="GO:0005929">
    <property type="term" value="C:cilium"/>
    <property type="evidence" value="ECO:0007669"/>
    <property type="project" value="UniProtKB-SubCell"/>
</dbReference>
<dbReference type="Proteomes" id="UP001165085">
    <property type="component" value="Unassembled WGS sequence"/>
</dbReference>
<feature type="binding site" evidence="12">
    <location>
        <begin position="591"/>
        <end position="594"/>
    </location>
    <ligand>
        <name>a ribonucleoside 5'-phosphate</name>
        <dbReference type="ChEBI" id="CHEBI:58043"/>
    </ligand>
</feature>
<feature type="binding site" evidence="12">
    <location>
        <position position="677"/>
    </location>
    <ligand>
        <name>ATP</name>
        <dbReference type="ChEBI" id="CHEBI:30616"/>
    </ligand>
</feature>
<feature type="active site" description="Pros-phosphohistidine intermediate" evidence="13">
    <location>
        <position position="816"/>
    </location>
</feature>
<feature type="active site" description="Pros-phosphohistidine intermediate" evidence="13">
    <location>
        <position position="954"/>
    </location>
</feature>
<dbReference type="SUPFAM" id="SSF57774">
    <property type="entry name" value="Microbial and mitochondrial ADK, insert 'zinc finger' domain"/>
    <property type="match status" value="2"/>
</dbReference>
<dbReference type="InterPro" id="IPR033690">
    <property type="entry name" value="Adenylat_kinase_CS"/>
</dbReference>
<gene>
    <name evidence="15" type="ORF">TrST_g12201</name>
</gene>
<feature type="binding site" evidence="12">
    <location>
        <position position="649"/>
    </location>
    <ligand>
        <name>a ribonucleoside 5'-phosphate</name>
        <dbReference type="ChEBI" id="CHEBI:58043"/>
    </ligand>
</feature>
<evidence type="ECO:0000256" key="9">
    <source>
        <dbReference type="ARBA" id="ARBA00023242"/>
    </source>
</evidence>
<feature type="domain" description="Nucleoside diphosphate kinase-like" evidence="14">
    <location>
        <begin position="699"/>
        <end position="837"/>
    </location>
</feature>
<dbReference type="SUPFAM" id="SSF54919">
    <property type="entry name" value="Nucleoside diphosphate kinase, NDK"/>
    <property type="match status" value="2"/>
</dbReference>
<dbReference type="InterPro" id="IPR036193">
    <property type="entry name" value="ADK_active_lid_dom_sf"/>
</dbReference>
<keyword evidence="5 12" id="KW-0418">Kinase</keyword>
<dbReference type="CDD" id="cd01428">
    <property type="entry name" value="ADK"/>
    <property type="match status" value="3"/>
</dbReference>
<dbReference type="FunFam" id="3.30.70.141:FF:000010">
    <property type="entry name" value="Nucleoside diphosphate kinase 7"/>
    <property type="match status" value="1"/>
</dbReference>
<dbReference type="Gene3D" id="3.30.70.141">
    <property type="entry name" value="Nucleoside diphosphate kinase-like domain"/>
    <property type="match status" value="2"/>
</dbReference>
<evidence type="ECO:0000256" key="5">
    <source>
        <dbReference type="ARBA" id="ARBA00022777"/>
    </source>
</evidence>
<comment type="subcellular location">
    <subcellularLocation>
        <location evidence="1">Cell projection</location>
        <location evidence="1">Cilium</location>
    </subcellularLocation>
    <subcellularLocation>
        <location evidence="12">Cytoplasm</location>
    </subcellularLocation>
    <subcellularLocation>
        <location evidence="12">Nucleus</location>
    </subcellularLocation>
</comment>
<feature type="binding site" evidence="13">
    <location>
        <position position="707"/>
    </location>
    <ligand>
        <name>ATP</name>
        <dbReference type="ChEBI" id="CHEBI:30616"/>
    </ligand>
</feature>
<evidence type="ECO:0000256" key="2">
    <source>
        <dbReference type="ARBA" id="ARBA00022490"/>
    </source>
</evidence>
<feature type="binding site" evidence="13">
    <location>
        <position position="951"/>
    </location>
    <ligand>
        <name>ATP</name>
        <dbReference type="ChEBI" id="CHEBI:30616"/>
    </ligand>
</feature>
<dbReference type="GO" id="GO:0006221">
    <property type="term" value="P:pyrimidine nucleotide biosynthetic process"/>
    <property type="evidence" value="ECO:0007669"/>
    <property type="project" value="UniProtKB-UniRule"/>
</dbReference>
<dbReference type="Gene3D" id="3.40.50.300">
    <property type="entry name" value="P-loop containing nucleotide triphosphate hydrolases"/>
    <property type="match status" value="3"/>
</dbReference>
<comment type="similarity">
    <text evidence="13">Belongs to the NDK family.</text>
</comment>
<evidence type="ECO:0000313" key="16">
    <source>
        <dbReference type="Proteomes" id="UP001165085"/>
    </source>
</evidence>
<evidence type="ECO:0000256" key="3">
    <source>
        <dbReference type="ARBA" id="ARBA00022679"/>
    </source>
</evidence>
<feature type="binding site" evidence="13">
    <location>
        <position position="846"/>
    </location>
    <ligand>
        <name>ATP</name>
        <dbReference type="ChEBI" id="CHEBI:30616"/>
    </ligand>
</feature>
<keyword evidence="8 12" id="KW-0665">Pyrimidine biosynthesis</keyword>
<dbReference type="GO" id="GO:0006207">
    <property type="term" value="P:'de novo' pyrimidine nucleobase biosynthetic process"/>
    <property type="evidence" value="ECO:0007669"/>
    <property type="project" value="InterPro"/>
</dbReference>
<keyword evidence="10" id="KW-0966">Cell projection</keyword>
<dbReference type="GO" id="GO:0005524">
    <property type="term" value="F:ATP binding"/>
    <property type="evidence" value="ECO:0007669"/>
    <property type="project" value="UniProtKB-KW"/>
</dbReference>
<evidence type="ECO:0000256" key="10">
    <source>
        <dbReference type="ARBA" id="ARBA00023273"/>
    </source>
</evidence>
<dbReference type="GO" id="GO:0005737">
    <property type="term" value="C:cytoplasm"/>
    <property type="evidence" value="ECO:0007669"/>
    <property type="project" value="UniProtKB-SubCell"/>
</dbReference>
<dbReference type="PROSITE" id="PS00113">
    <property type="entry name" value="ADENYLATE_KINASE"/>
    <property type="match status" value="3"/>
</dbReference>
<comment type="cofactor">
    <cofactor evidence="12">
        <name>Mg(2+)</name>
        <dbReference type="ChEBI" id="CHEBI:18420"/>
    </cofactor>
    <text evidence="12">Binds 1 Mg(2+) ion per monomer.</text>
</comment>
<feature type="binding site" evidence="12">
    <location>
        <position position="543"/>
    </location>
    <ligand>
        <name>a ribonucleoside 5'-phosphate</name>
        <dbReference type="ChEBI" id="CHEBI:58043"/>
    </ligand>
</feature>
<evidence type="ECO:0000259" key="14">
    <source>
        <dbReference type="SMART" id="SM00562"/>
    </source>
</evidence>
<sequence length="1032" mass="112947">MPPKIIIAGAPASGKGTQCEMIKERYGVVHLSTGDMLRQAASDGTEVGLKAQQFMNEGKLVTDDIIIAIVKDRLAKEDCKTKGWLLDGFPRTRAQADALASAGITADIFVFLDVPDEILVERVVGRRTDPETGKIYHMTFNPPENDEIAARLTQRGDDTEEKVKVRLQGFHDNIASIIDVYHLICVKVNGNGDKKLIFGLIKDFIDAAKTYGEGDYKAAMKAYKTACDDAAALATKEALAAGLVGEARCQIMLGHLKKATQITDDIPTVDPENKAHPLLVEMIHHEVEGKLLKRGSTGLKLIIAGAPASGKGTQCEIIRERYGVVHLSTGDMLRAAVAAESDVGMKAKQCMEAGELVSDDIIIGVVKERLAQADCMSNGWLLDGFPRTRAQADALAAAGIKADAFVFLDVPDEDLIARVVGRRTDPETGKIYHMTFSPPESEEVAARLTQRADDTEEKVKVRLEAFHANVGSIASCYTDIMFQVKGDQDKHAVCKQITDHLDTVSKFQCVFVLGGPGSGKGTQCSRIKEEYGYVHLSAGDLLRAERNSGSANGEMISNFIKEGKIVPAEVTVGLLKEAMKKSHSRKFLIDGFPRSKDNLDTWYQVMGEDFVLQMVLVFDCPEEVLQERLLDRGKTSGRSDDNLASIKKRFKTFHSQSEPVINEFKRMGKVRIVNSVPPPDVVFEDVKKLFKGACLVSSVERTLAMIKPDAVRNGHVDSIIAACEAAGFVVAGRTDQQLTTSQASQFYAEHEGKEFFAGLTTFMTSGPVVALLLEKPNAIKDWRALMGPTNTEKAKSEAPESLRALYGTDGTQNATHGSDSFISAAREAAFWFPGDLAKERTLAMVKPIISDTKKDEIMGILRYQGFEVVCETTMKLSASDIEIFYAEHKGKSFFPNLAQYMGSGNVVALCLEKEGAIKSWRQLLGPTNPETAKRSRPRSLRSLFGLDGTRNGTHGSDSAVSARKELSFWFNTSRVDIGRAPAGDGTSPQQMDALKYLKEYVDPIMAPLLQRILSVRPEDVNKYVRDDLGGEL</sequence>
<proteinExistence type="inferred from homology"/>
<feature type="binding site" evidence="12">
    <location>
        <position position="632"/>
    </location>
    <ligand>
        <name>ATP</name>
        <dbReference type="ChEBI" id="CHEBI:30616"/>
    </ligand>
</feature>
<dbReference type="SMART" id="SM00562">
    <property type="entry name" value="NDK"/>
    <property type="match status" value="2"/>
</dbReference>
<feature type="binding site" evidence="13">
    <location>
        <position position="803"/>
    </location>
    <ligand>
        <name>ATP</name>
        <dbReference type="ChEBI" id="CHEBI:30616"/>
    </ligand>
</feature>
<comment type="catalytic activity">
    <reaction evidence="12">
        <text>dCMP + ATP = dCDP + ADP</text>
        <dbReference type="Rhea" id="RHEA:25094"/>
        <dbReference type="ChEBI" id="CHEBI:30616"/>
        <dbReference type="ChEBI" id="CHEBI:57566"/>
        <dbReference type="ChEBI" id="CHEBI:58593"/>
        <dbReference type="ChEBI" id="CHEBI:456216"/>
        <dbReference type="EC" id="2.7.4.14"/>
    </reaction>
</comment>
<feature type="binding site" evidence="13">
    <location>
        <position position="893"/>
    </location>
    <ligand>
        <name>ATP</name>
        <dbReference type="ChEBI" id="CHEBI:30616"/>
    </ligand>
</feature>
<feature type="binding site" evidence="13">
    <location>
        <position position="813"/>
    </location>
    <ligand>
        <name>ATP</name>
        <dbReference type="ChEBI" id="CHEBI:30616"/>
    </ligand>
</feature>
<dbReference type="EC" id="2.7.4.14" evidence="12"/>
<feature type="binding site" evidence="13">
    <location>
        <position position="783"/>
    </location>
    <ligand>
        <name>ATP</name>
        <dbReference type="ChEBI" id="CHEBI:30616"/>
    </ligand>
</feature>
<evidence type="ECO:0000256" key="11">
    <source>
        <dbReference type="ARBA" id="ARBA00048116"/>
    </source>
</evidence>
<accession>A0A9W6ZLW5</accession>
<dbReference type="InterPro" id="IPR034907">
    <property type="entry name" value="NDK-like_dom"/>
</dbReference>
<comment type="caution">
    <text evidence="15">The sequence shown here is derived from an EMBL/GenBank/DDBJ whole genome shotgun (WGS) entry which is preliminary data.</text>
</comment>
<dbReference type="GO" id="GO:0005634">
    <property type="term" value="C:nucleus"/>
    <property type="evidence" value="ECO:0007669"/>
    <property type="project" value="UniProtKB-SubCell"/>
</dbReference>
<organism evidence="15 16">
    <name type="scientific">Triparma strigata</name>
    <dbReference type="NCBI Taxonomy" id="1606541"/>
    <lineage>
        <taxon>Eukaryota</taxon>
        <taxon>Sar</taxon>
        <taxon>Stramenopiles</taxon>
        <taxon>Ochrophyta</taxon>
        <taxon>Bolidophyceae</taxon>
        <taxon>Parmales</taxon>
        <taxon>Triparmaceae</taxon>
        <taxon>Triparma</taxon>
    </lineage>
</organism>
<evidence type="ECO:0000256" key="4">
    <source>
        <dbReference type="ARBA" id="ARBA00022741"/>
    </source>
</evidence>
<dbReference type="NCBIfam" id="TIGR01359">
    <property type="entry name" value="UMP_CMP_kin_fam"/>
    <property type="match status" value="1"/>
</dbReference>
<evidence type="ECO:0000256" key="12">
    <source>
        <dbReference type="HAMAP-Rule" id="MF_03172"/>
    </source>
</evidence>
<feature type="binding site" evidence="13">
    <location>
        <position position="755"/>
    </location>
    <ligand>
        <name>ATP</name>
        <dbReference type="ChEBI" id="CHEBI:30616"/>
    </ligand>
</feature>
<comment type="subunit">
    <text evidence="12">Monomer.</text>
</comment>
<dbReference type="Pfam" id="PF00406">
    <property type="entry name" value="ADK"/>
    <property type="match status" value="3"/>
</dbReference>
<dbReference type="HAMAP" id="MF_00235">
    <property type="entry name" value="Adenylate_kinase_Adk"/>
    <property type="match status" value="3"/>
</dbReference>
<keyword evidence="6" id="KW-0378">Hydrolase</keyword>
<feature type="binding site" evidence="12">
    <location>
        <position position="638"/>
    </location>
    <ligand>
        <name>a ribonucleoside 5'-phosphate</name>
        <dbReference type="ChEBI" id="CHEBI:58043"/>
    </ligand>
</feature>
<dbReference type="PRINTS" id="PR00094">
    <property type="entry name" value="ADENYLTKNASE"/>
</dbReference>
<reference evidence="16" key="1">
    <citation type="journal article" date="2023" name="Commun. Biol.">
        <title>Genome analysis of Parmales, the sister group of diatoms, reveals the evolutionary specialization of diatoms from phago-mixotrophs to photoautotrophs.</title>
        <authorList>
            <person name="Ban H."/>
            <person name="Sato S."/>
            <person name="Yoshikawa S."/>
            <person name="Yamada K."/>
            <person name="Nakamura Y."/>
            <person name="Ichinomiya M."/>
            <person name="Sato N."/>
            <person name="Blanc-Mathieu R."/>
            <person name="Endo H."/>
            <person name="Kuwata A."/>
            <person name="Ogata H."/>
        </authorList>
    </citation>
    <scope>NUCLEOTIDE SEQUENCE [LARGE SCALE GENOMIC DNA]</scope>
    <source>
        <strain evidence="16">NIES 3701</strain>
    </source>
</reference>
<dbReference type="SUPFAM" id="SSF52540">
    <property type="entry name" value="P-loop containing nucleoside triphosphate hydrolases"/>
    <property type="match status" value="3"/>
</dbReference>
<keyword evidence="9 12" id="KW-0539">Nucleus</keyword>